<proteinExistence type="predicted"/>
<dbReference type="AlphaFoldDB" id="A0AAW1SP77"/>
<comment type="caution">
    <text evidence="1">The sequence shown here is derived from an EMBL/GenBank/DDBJ whole genome shotgun (WGS) entry which is preliminary data.</text>
</comment>
<protein>
    <recommendedName>
        <fullName evidence="3">Mitochondrial import inner membrane translocase subunit TIM22</fullName>
    </recommendedName>
</protein>
<reference evidence="1 2" key="1">
    <citation type="journal article" date="2024" name="Nat. Commun.">
        <title>Phylogenomics reveals the evolutionary origins of lichenization in chlorophyte algae.</title>
        <authorList>
            <person name="Puginier C."/>
            <person name="Libourel C."/>
            <person name="Otte J."/>
            <person name="Skaloud P."/>
            <person name="Haon M."/>
            <person name="Grisel S."/>
            <person name="Petersen M."/>
            <person name="Berrin J.G."/>
            <person name="Delaux P.M."/>
            <person name="Dal Grande F."/>
            <person name="Keller J."/>
        </authorList>
    </citation>
    <scope>NUCLEOTIDE SEQUENCE [LARGE SCALE GENOMIC DNA]</scope>
    <source>
        <strain evidence="1 2">SAG 2523</strain>
    </source>
</reference>
<evidence type="ECO:0000313" key="2">
    <source>
        <dbReference type="Proteomes" id="UP001485043"/>
    </source>
</evidence>
<name>A0AAW1SP77_9CHLO</name>
<accession>A0AAW1SP77</accession>
<keyword evidence="2" id="KW-1185">Reference proteome</keyword>
<organism evidence="1 2">
    <name type="scientific">Apatococcus fuscideae</name>
    <dbReference type="NCBI Taxonomy" id="2026836"/>
    <lineage>
        <taxon>Eukaryota</taxon>
        <taxon>Viridiplantae</taxon>
        <taxon>Chlorophyta</taxon>
        <taxon>core chlorophytes</taxon>
        <taxon>Trebouxiophyceae</taxon>
        <taxon>Chlorellales</taxon>
        <taxon>Chlorellaceae</taxon>
        <taxon>Apatococcus</taxon>
    </lineage>
</organism>
<gene>
    <name evidence="1" type="ORF">WJX84_008125</name>
</gene>
<dbReference type="EMBL" id="JALJOV010001307">
    <property type="protein sequence ID" value="KAK9850079.1"/>
    <property type="molecule type" value="Genomic_DNA"/>
</dbReference>
<sequence length="98" mass="10722">MSTLAAQKQEEERQKVQKDCVWEAAIAGGKAAAWAGLCSVTTIGLANHFSEGFRHALGVSGKAALMVTPVFGMYFLQSQLSLHECARRQQWANLDRRG</sequence>
<dbReference type="Proteomes" id="UP001485043">
    <property type="component" value="Unassembled WGS sequence"/>
</dbReference>
<evidence type="ECO:0008006" key="3">
    <source>
        <dbReference type="Google" id="ProtNLM"/>
    </source>
</evidence>
<evidence type="ECO:0000313" key="1">
    <source>
        <dbReference type="EMBL" id="KAK9850079.1"/>
    </source>
</evidence>